<dbReference type="InParanoid" id="F4RWP3"/>
<dbReference type="GeneID" id="18923781"/>
<name>F4RWP3_MELLP</name>
<gene>
    <name evidence="2" type="ORF">MELLADRAFT_109503</name>
</gene>
<evidence type="ECO:0000313" key="2">
    <source>
        <dbReference type="EMBL" id="EGG03194.1"/>
    </source>
</evidence>
<feature type="region of interest" description="Disordered" evidence="1">
    <location>
        <begin position="262"/>
        <end position="294"/>
    </location>
</feature>
<feature type="compositionally biased region" description="Polar residues" evidence="1">
    <location>
        <begin position="61"/>
        <end position="70"/>
    </location>
</feature>
<feature type="compositionally biased region" description="Gly residues" evidence="1">
    <location>
        <begin position="269"/>
        <end position="285"/>
    </location>
</feature>
<accession>F4RWP3</accession>
<dbReference type="HOGENOM" id="CLU_850149_0_0_1"/>
<proteinExistence type="predicted"/>
<evidence type="ECO:0000256" key="1">
    <source>
        <dbReference type="SAM" id="MobiDB-lite"/>
    </source>
</evidence>
<feature type="region of interest" description="Disordered" evidence="1">
    <location>
        <begin position="222"/>
        <end position="249"/>
    </location>
</feature>
<sequence length="327" mass="35868">MTTRNQKKTNEGATSENGSIVNMLTNPNDPANVKTIPPCLNNTNDPAQAKDITKDGDGDANPNSPANTKDTGGGGVRIVPEKLVLTSYLETLGIKTHKSVKAKRDFSSIEEDEQPFVENGVTFMPGYVPSVTTSLLTPYFDKNIKEFKGPMPLSIFNLNWQALADSYHAEKKVKTNDVKQTNYTGYPYPDDLTLTYGAWCINYRNFLKTFANPYRWHRMESPYSKGGEREGWNPRNGEPKHQNQKQPHQTFKSAINSFNTSFASTSSSGRGGHVARGGGRGGRSGCRGPPELFDPHFAEKEAAAVAATKAKNLTSVTTSCNSNMCND</sequence>
<evidence type="ECO:0000313" key="3">
    <source>
        <dbReference type="Proteomes" id="UP000001072"/>
    </source>
</evidence>
<organism evidence="3">
    <name type="scientific">Melampsora larici-populina (strain 98AG31 / pathotype 3-4-7)</name>
    <name type="common">Poplar leaf rust fungus</name>
    <dbReference type="NCBI Taxonomy" id="747676"/>
    <lineage>
        <taxon>Eukaryota</taxon>
        <taxon>Fungi</taxon>
        <taxon>Dikarya</taxon>
        <taxon>Basidiomycota</taxon>
        <taxon>Pucciniomycotina</taxon>
        <taxon>Pucciniomycetes</taxon>
        <taxon>Pucciniales</taxon>
        <taxon>Melampsoraceae</taxon>
        <taxon>Melampsora</taxon>
    </lineage>
</organism>
<dbReference type="KEGG" id="mlr:MELLADRAFT_109503"/>
<dbReference type="RefSeq" id="XP_007413654.1">
    <property type="nucleotide sequence ID" value="XM_007413592.1"/>
</dbReference>
<feature type="compositionally biased region" description="Polar residues" evidence="1">
    <location>
        <begin position="11"/>
        <end position="29"/>
    </location>
</feature>
<keyword evidence="3" id="KW-1185">Reference proteome</keyword>
<protein>
    <submittedName>
        <fullName evidence="2">Uncharacterized protein</fullName>
    </submittedName>
</protein>
<dbReference type="Proteomes" id="UP000001072">
    <property type="component" value="Unassembled WGS sequence"/>
</dbReference>
<dbReference type="AlphaFoldDB" id="F4RWP3"/>
<dbReference type="EMBL" id="GL883126">
    <property type="protein sequence ID" value="EGG03194.1"/>
    <property type="molecule type" value="Genomic_DNA"/>
</dbReference>
<feature type="compositionally biased region" description="Basic and acidic residues" evidence="1">
    <location>
        <begin position="226"/>
        <end position="241"/>
    </location>
</feature>
<feature type="region of interest" description="Disordered" evidence="1">
    <location>
        <begin position="1"/>
        <end position="75"/>
    </location>
</feature>
<dbReference type="VEuPathDB" id="FungiDB:MELLADRAFT_109503"/>
<reference evidence="3" key="1">
    <citation type="journal article" date="2011" name="Proc. Natl. Acad. Sci. U.S.A.">
        <title>Obligate biotrophy features unraveled by the genomic analysis of rust fungi.</title>
        <authorList>
            <person name="Duplessis S."/>
            <person name="Cuomo C.A."/>
            <person name="Lin Y.-C."/>
            <person name="Aerts A."/>
            <person name="Tisserant E."/>
            <person name="Veneault-Fourrey C."/>
            <person name="Joly D.L."/>
            <person name="Hacquard S."/>
            <person name="Amselem J."/>
            <person name="Cantarel B.L."/>
            <person name="Chiu R."/>
            <person name="Coutinho P.M."/>
            <person name="Feau N."/>
            <person name="Field M."/>
            <person name="Frey P."/>
            <person name="Gelhaye E."/>
            <person name="Goldberg J."/>
            <person name="Grabherr M.G."/>
            <person name="Kodira C.D."/>
            <person name="Kohler A."/>
            <person name="Kuees U."/>
            <person name="Lindquist E.A."/>
            <person name="Lucas S.M."/>
            <person name="Mago R."/>
            <person name="Mauceli E."/>
            <person name="Morin E."/>
            <person name="Murat C."/>
            <person name="Pangilinan J.L."/>
            <person name="Park R."/>
            <person name="Pearson M."/>
            <person name="Quesneville H."/>
            <person name="Rouhier N."/>
            <person name="Sakthikumar S."/>
            <person name="Salamov A.A."/>
            <person name="Schmutz J."/>
            <person name="Selles B."/>
            <person name="Shapiro H."/>
            <person name="Tanguay P."/>
            <person name="Tuskan G.A."/>
            <person name="Henrissat B."/>
            <person name="Van de Peer Y."/>
            <person name="Rouze P."/>
            <person name="Ellis J.G."/>
            <person name="Dodds P.N."/>
            <person name="Schein J.E."/>
            <person name="Zhong S."/>
            <person name="Hamelin R.C."/>
            <person name="Grigoriev I.V."/>
            <person name="Szabo L.J."/>
            <person name="Martin F."/>
        </authorList>
    </citation>
    <scope>NUCLEOTIDE SEQUENCE [LARGE SCALE GENOMIC DNA]</scope>
    <source>
        <strain evidence="3">98AG31 / pathotype 3-4-7</strain>
    </source>
</reference>
<dbReference type="OrthoDB" id="2506059at2759"/>